<evidence type="ECO:0000313" key="5">
    <source>
        <dbReference type="EMBL" id="MCE5168380.1"/>
    </source>
</evidence>
<dbReference type="InterPro" id="IPR000485">
    <property type="entry name" value="AsnC-type_HTH_dom"/>
</dbReference>
<sequence length="138" mass="16115">MLDNTDRRILEELLQNGRMSMKELGQKIHMTGQATANRLLKLEEEGVIEGYTIRLNHAKAGNPVHTFINIYTKEFNHRPFLSFIETQRSYLVNNFKISGEGCYLLECRFPSNEELDLFLSELNKYVNYKLSIVINKKN</sequence>
<dbReference type="PANTHER" id="PTHR30154:SF55">
    <property type="entry name" value="HTH-TYPE TRANSCRIPTIONAL REGULATOR LRPB"/>
    <property type="match status" value="1"/>
</dbReference>
<dbReference type="Proteomes" id="UP001199916">
    <property type="component" value="Unassembled WGS sequence"/>
</dbReference>
<evidence type="ECO:0000313" key="6">
    <source>
        <dbReference type="Proteomes" id="UP001199916"/>
    </source>
</evidence>
<dbReference type="SUPFAM" id="SSF46785">
    <property type="entry name" value="Winged helix' DNA-binding domain"/>
    <property type="match status" value="1"/>
</dbReference>
<keyword evidence="2" id="KW-0238">DNA-binding</keyword>
<evidence type="ECO:0000259" key="4">
    <source>
        <dbReference type="PROSITE" id="PS50956"/>
    </source>
</evidence>
<feature type="domain" description="HTH asnC-type" evidence="4">
    <location>
        <begin position="2"/>
        <end position="63"/>
    </location>
</feature>
<dbReference type="PRINTS" id="PR00033">
    <property type="entry name" value="HTHASNC"/>
</dbReference>
<dbReference type="Gene3D" id="1.10.10.10">
    <property type="entry name" value="Winged helix-like DNA-binding domain superfamily/Winged helix DNA-binding domain"/>
    <property type="match status" value="1"/>
</dbReference>
<organism evidence="5 6">
    <name type="scientific">Paenibacillus profundus</name>
    <dbReference type="NCBI Taxonomy" id="1173085"/>
    <lineage>
        <taxon>Bacteria</taxon>
        <taxon>Bacillati</taxon>
        <taxon>Bacillota</taxon>
        <taxon>Bacilli</taxon>
        <taxon>Bacillales</taxon>
        <taxon>Paenibacillaceae</taxon>
        <taxon>Paenibacillus</taxon>
    </lineage>
</organism>
<dbReference type="SMART" id="SM00344">
    <property type="entry name" value="HTH_ASNC"/>
    <property type="match status" value="1"/>
</dbReference>
<dbReference type="InterPro" id="IPR036390">
    <property type="entry name" value="WH_DNA-bd_sf"/>
</dbReference>
<dbReference type="Gene3D" id="3.30.70.920">
    <property type="match status" value="1"/>
</dbReference>
<keyword evidence="6" id="KW-1185">Reference proteome</keyword>
<gene>
    <name evidence="5" type="ORF">LQV63_03505</name>
</gene>
<reference evidence="5 6" key="1">
    <citation type="submission" date="2021-11" db="EMBL/GenBank/DDBJ databases">
        <title>Draft genome sequence of Paenibacillus profundus YoMME, a new Gram-positive bacteria with exoelectrogenic properties.</title>
        <authorList>
            <person name="Hubenova Y."/>
            <person name="Hubenova E."/>
            <person name="Manasiev Y."/>
            <person name="Peykov S."/>
            <person name="Mitov M."/>
        </authorList>
    </citation>
    <scope>NUCLEOTIDE SEQUENCE [LARGE SCALE GENOMIC DNA]</scope>
    <source>
        <strain evidence="5 6">YoMME</strain>
    </source>
</reference>
<dbReference type="Pfam" id="PF01037">
    <property type="entry name" value="AsnC_trans_reg"/>
    <property type="match status" value="1"/>
</dbReference>
<dbReference type="PANTHER" id="PTHR30154">
    <property type="entry name" value="LEUCINE-RESPONSIVE REGULATORY PROTEIN"/>
    <property type="match status" value="1"/>
</dbReference>
<dbReference type="InterPro" id="IPR036388">
    <property type="entry name" value="WH-like_DNA-bd_sf"/>
</dbReference>
<dbReference type="InterPro" id="IPR019888">
    <property type="entry name" value="Tscrpt_reg_AsnC-like"/>
</dbReference>
<name>A0ABS8Y985_9BACL</name>
<dbReference type="InterPro" id="IPR019887">
    <property type="entry name" value="Tscrpt_reg_AsnC/Lrp_C"/>
</dbReference>
<keyword evidence="1" id="KW-0805">Transcription regulation</keyword>
<keyword evidence="3" id="KW-0804">Transcription</keyword>
<dbReference type="EMBL" id="JAJNBZ010000002">
    <property type="protein sequence ID" value="MCE5168380.1"/>
    <property type="molecule type" value="Genomic_DNA"/>
</dbReference>
<dbReference type="SUPFAM" id="SSF54909">
    <property type="entry name" value="Dimeric alpha+beta barrel"/>
    <property type="match status" value="1"/>
</dbReference>
<evidence type="ECO:0000256" key="1">
    <source>
        <dbReference type="ARBA" id="ARBA00023015"/>
    </source>
</evidence>
<accession>A0ABS8Y985</accession>
<dbReference type="InterPro" id="IPR011008">
    <property type="entry name" value="Dimeric_a/b-barrel"/>
</dbReference>
<protein>
    <submittedName>
        <fullName evidence="5">Lrp/AsnC family transcriptional regulator</fullName>
    </submittedName>
</protein>
<dbReference type="RefSeq" id="WP_233695661.1">
    <property type="nucleotide sequence ID" value="NZ_JAJNBZ010000002.1"/>
</dbReference>
<dbReference type="Pfam" id="PF13412">
    <property type="entry name" value="HTH_24"/>
    <property type="match status" value="1"/>
</dbReference>
<proteinExistence type="predicted"/>
<evidence type="ECO:0000256" key="3">
    <source>
        <dbReference type="ARBA" id="ARBA00023163"/>
    </source>
</evidence>
<comment type="caution">
    <text evidence="5">The sequence shown here is derived from an EMBL/GenBank/DDBJ whole genome shotgun (WGS) entry which is preliminary data.</text>
</comment>
<dbReference type="PROSITE" id="PS50956">
    <property type="entry name" value="HTH_ASNC_2"/>
    <property type="match status" value="1"/>
</dbReference>
<evidence type="ECO:0000256" key="2">
    <source>
        <dbReference type="ARBA" id="ARBA00023125"/>
    </source>
</evidence>